<dbReference type="GO" id="GO:0032259">
    <property type="term" value="P:methylation"/>
    <property type="evidence" value="ECO:0007669"/>
    <property type="project" value="UniProtKB-KW"/>
</dbReference>
<comment type="caution">
    <text evidence="1">The sequence shown here is derived from an EMBL/GenBank/DDBJ whole genome shotgun (WGS) entry which is preliminary data.</text>
</comment>
<dbReference type="EMBL" id="AQQW01000024">
    <property type="protein sequence ID" value="ETW10782.1"/>
    <property type="molecule type" value="Genomic_DNA"/>
</dbReference>
<gene>
    <name evidence="1" type="ORF">ATO8_20339</name>
</gene>
<organism evidence="1 2">
    <name type="scientific">Roseivivax marinus</name>
    <dbReference type="NCBI Taxonomy" id="1379903"/>
    <lineage>
        <taxon>Bacteria</taxon>
        <taxon>Pseudomonadati</taxon>
        <taxon>Pseudomonadota</taxon>
        <taxon>Alphaproteobacteria</taxon>
        <taxon>Rhodobacterales</taxon>
        <taxon>Roseobacteraceae</taxon>
        <taxon>Roseivivax</taxon>
    </lineage>
</organism>
<keyword evidence="1" id="KW-0489">Methyltransferase</keyword>
<dbReference type="Proteomes" id="UP000019063">
    <property type="component" value="Unassembled WGS sequence"/>
</dbReference>
<keyword evidence="1" id="KW-0808">Transferase</keyword>
<dbReference type="AlphaFoldDB" id="W4HDB2"/>
<name>W4HDB2_9RHOB</name>
<keyword evidence="2" id="KW-1185">Reference proteome</keyword>
<reference evidence="1 2" key="1">
    <citation type="journal article" date="2014" name="Antonie Van Leeuwenhoek">
        <title>Roseivivax atlanticus sp. nov., isolated from surface seawater of the Atlantic Ocean.</title>
        <authorList>
            <person name="Li G."/>
            <person name="Lai Q."/>
            <person name="Liu X."/>
            <person name="Sun F."/>
            <person name="Shao Z."/>
        </authorList>
    </citation>
    <scope>NUCLEOTIDE SEQUENCE [LARGE SCALE GENOMIC DNA]</scope>
    <source>
        <strain evidence="1 2">22II-s10s</strain>
    </source>
</reference>
<proteinExistence type="predicted"/>
<sequence>MVLSEVLYFLPPAEISSLAETIEARGAPACRIVPVNWLGAADETLDGRKAADLFARRL</sequence>
<evidence type="ECO:0000313" key="2">
    <source>
        <dbReference type="Proteomes" id="UP000019063"/>
    </source>
</evidence>
<dbReference type="GO" id="GO:0008168">
    <property type="term" value="F:methyltransferase activity"/>
    <property type="evidence" value="ECO:0007669"/>
    <property type="project" value="UniProtKB-KW"/>
</dbReference>
<evidence type="ECO:0000313" key="1">
    <source>
        <dbReference type="EMBL" id="ETW10782.1"/>
    </source>
</evidence>
<accession>W4HDB2</accession>
<protein>
    <submittedName>
        <fullName evidence="1">Methyltransferase</fullName>
    </submittedName>
</protein>